<evidence type="ECO:0000313" key="1">
    <source>
        <dbReference type="EMBL" id="CAB4338134.1"/>
    </source>
</evidence>
<organism evidence="1">
    <name type="scientific">freshwater metagenome</name>
    <dbReference type="NCBI Taxonomy" id="449393"/>
    <lineage>
        <taxon>unclassified sequences</taxon>
        <taxon>metagenomes</taxon>
        <taxon>ecological metagenomes</taxon>
    </lineage>
</organism>
<dbReference type="EMBL" id="CAEZZO010000058">
    <property type="protein sequence ID" value="CAB4766297.1"/>
    <property type="molecule type" value="Genomic_DNA"/>
</dbReference>
<evidence type="ECO:0000313" key="3">
    <source>
        <dbReference type="EMBL" id="CAB4944362.1"/>
    </source>
</evidence>
<dbReference type="EMBL" id="CAESAC010000099">
    <property type="protein sequence ID" value="CAB4338134.1"/>
    <property type="molecule type" value="Genomic_DNA"/>
</dbReference>
<dbReference type="AlphaFoldDB" id="A0A6J5Z6J0"/>
<name>A0A6J5Z6J0_9ZZZZ</name>
<sequence length="78" mass="8797">MVQIRPALPIATAENLSANTGALNAIAEASRPTRLKSIKSMKTFGSGKANLKIRWEKSRKVVIHFKIEYLFLVFTFEF</sequence>
<protein>
    <submittedName>
        <fullName evidence="1">Unannotated protein</fullName>
    </submittedName>
</protein>
<dbReference type="EMBL" id="CAFBNN010000008">
    <property type="protein sequence ID" value="CAB4944362.1"/>
    <property type="molecule type" value="Genomic_DNA"/>
</dbReference>
<proteinExistence type="predicted"/>
<reference evidence="1" key="1">
    <citation type="submission" date="2020-05" db="EMBL/GenBank/DDBJ databases">
        <authorList>
            <person name="Chiriac C."/>
            <person name="Salcher M."/>
            <person name="Ghai R."/>
            <person name="Kavagutti S V."/>
        </authorList>
    </citation>
    <scope>NUCLEOTIDE SEQUENCE</scope>
</reference>
<gene>
    <name evidence="2" type="ORF">UFOPK2886_00497</name>
    <name evidence="3" type="ORF">UFOPK3797_00119</name>
    <name evidence="1" type="ORF">UFOPK4028_00687</name>
</gene>
<accession>A0A6J5Z6J0</accession>
<evidence type="ECO:0000313" key="2">
    <source>
        <dbReference type="EMBL" id="CAB4766297.1"/>
    </source>
</evidence>